<evidence type="ECO:0000259" key="5">
    <source>
        <dbReference type="PROSITE" id="PS50901"/>
    </source>
</evidence>
<dbReference type="SUPFAM" id="SSF46785">
    <property type="entry name" value="Winged helix' DNA-binding domain"/>
    <property type="match status" value="1"/>
</dbReference>
<dbReference type="Gene3D" id="1.10.10.10">
    <property type="entry name" value="Winged helix-like DNA-binding domain superfamily/Winged helix DNA-binding domain"/>
    <property type="match status" value="1"/>
</dbReference>
<keyword evidence="3" id="KW-0067">ATP-binding</keyword>
<reference evidence="6" key="1">
    <citation type="submission" date="2018-06" db="EMBL/GenBank/DDBJ databases">
        <authorList>
            <person name="Zhirakovskaya E."/>
        </authorList>
    </citation>
    <scope>NUCLEOTIDE SEQUENCE</scope>
</reference>
<accession>A0A3B1C3M9</accession>
<evidence type="ECO:0000256" key="2">
    <source>
        <dbReference type="ARBA" id="ARBA00022741"/>
    </source>
</evidence>
<dbReference type="GO" id="GO:0003677">
    <property type="term" value="F:DNA binding"/>
    <property type="evidence" value="ECO:0007669"/>
    <property type="project" value="UniProtKB-KW"/>
</dbReference>
<dbReference type="PANTHER" id="PTHR22683">
    <property type="entry name" value="SPORULATION PROTEIN RELATED"/>
    <property type="match status" value="1"/>
</dbReference>
<evidence type="ECO:0000256" key="4">
    <source>
        <dbReference type="ARBA" id="ARBA00023125"/>
    </source>
</evidence>
<organism evidence="6">
    <name type="scientific">hydrothermal vent metagenome</name>
    <dbReference type="NCBI Taxonomy" id="652676"/>
    <lineage>
        <taxon>unclassified sequences</taxon>
        <taxon>metagenomes</taxon>
        <taxon>ecological metagenomes</taxon>
    </lineage>
</organism>
<evidence type="ECO:0000256" key="3">
    <source>
        <dbReference type="ARBA" id="ARBA00022840"/>
    </source>
</evidence>
<dbReference type="PANTHER" id="PTHR22683:SF41">
    <property type="entry name" value="DNA TRANSLOCASE FTSK"/>
    <property type="match status" value="1"/>
</dbReference>
<dbReference type="SMART" id="SM00843">
    <property type="entry name" value="Ftsk_gamma"/>
    <property type="match status" value="1"/>
</dbReference>
<dbReference type="InterPro" id="IPR050206">
    <property type="entry name" value="FtsK/SpoIIIE/SftA"/>
</dbReference>
<gene>
    <name evidence="6" type="ORF">MNBD_IGNAVI01-2335</name>
</gene>
<dbReference type="PROSITE" id="PS50901">
    <property type="entry name" value="FTSK"/>
    <property type="match status" value="1"/>
</dbReference>
<dbReference type="InterPro" id="IPR027417">
    <property type="entry name" value="P-loop_NTPase"/>
</dbReference>
<dbReference type="Pfam" id="PF01580">
    <property type="entry name" value="FtsK_SpoIIIE"/>
    <property type="match status" value="1"/>
</dbReference>
<dbReference type="Gene3D" id="3.30.980.40">
    <property type="match status" value="1"/>
</dbReference>
<evidence type="ECO:0000313" key="6">
    <source>
        <dbReference type="EMBL" id="VAX24769.1"/>
    </source>
</evidence>
<evidence type="ECO:0000256" key="1">
    <source>
        <dbReference type="ARBA" id="ARBA00006474"/>
    </source>
</evidence>
<protein>
    <submittedName>
        <fullName evidence="6">DNA translocase FtsK</fullName>
    </submittedName>
</protein>
<dbReference type="Gene3D" id="3.40.50.300">
    <property type="entry name" value="P-loop containing nucleotide triphosphate hydrolases"/>
    <property type="match status" value="1"/>
</dbReference>
<proteinExistence type="inferred from homology"/>
<dbReference type="Pfam" id="PF09397">
    <property type="entry name" value="FtsK_gamma"/>
    <property type="match status" value="1"/>
</dbReference>
<dbReference type="InterPro" id="IPR041027">
    <property type="entry name" value="FtsK_alpha"/>
</dbReference>
<keyword evidence="4" id="KW-0238">DNA-binding</keyword>
<name>A0A3B1C3M9_9ZZZZ</name>
<dbReference type="InterPro" id="IPR036388">
    <property type="entry name" value="WH-like_DNA-bd_sf"/>
</dbReference>
<comment type="similarity">
    <text evidence="1">Belongs to the FtsK/SpoIIIE/SftA family.</text>
</comment>
<dbReference type="InterPro" id="IPR003593">
    <property type="entry name" value="AAA+_ATPase"/>
</dbReference>
<dbReference type="EMBL" id="UOGD01000280">
    <property type="protein sequence ID" value="VAX24769.1"/>
    <property type="molecule type" value="Genomic_DNA"/>
</dbReference>
<dbReference type="InterPro" id="IPR036390">
    <property type="entry name" value="WH_DNA-bd_sf"/>
</dbReference>
<dbReference type="GO" id="GO:0005524">
    <property type="term" value="F:ATP binding"/>
    <property type="evidence" value="ECO:0007669"/>
    <property type="project" value="UniProtKB-KW"/>
</dbReference>
<keyword evidence="2" id="KW-0547">Nucleotide-binding</keyword>
<dbReference type="InterPro" id="IPR002543">
    <property type="entry name" value="FtsK_dom"/>
</dbReference>
<dbReference type="InterPro" id="IPR018541">
    <property type="entry name" value="Ftsk_gamma"/>
</dbReference>
<dbReference type="Pfam" id="PF17854">
    <property type="entry name" value="FtsK_alpha"/>
    <property type="match status" value="1"/>
</dbReference>
<dbReference type="SMART" id="SM00382">
    <property type="entry name" value="AAA"/>
    <property type="match status" value="1"/>
</dbReference>
<dbReference type="AlphaFoldDB" id="A0A3B1C3M9"/>
<dbReference type="SUPFAM" id="SSF52540">
    <property type="entry name" value="P-loop containing nucleoside triphosphate hydrolases"/>
    <property type="match status" value="1"/>
</dbReference>
<sequence>MDMPPEEDFKIPEHELKLNAQLLKEKLALFDIQIEDISVTPGPVVTQYEIVPAPGVKISRIVSLEHDIALALAARGIRIIAPIPGKKAIGVEIPNERSSTVKARSIIAKLHESKAALPIALGKTIIGDVYITDLTAMPHLLIAGATGSGKSVGINMLITSLLYAKQPSDVKFLIIDPKKIELSFYKKLSKHFLAVSPDLDEEIITMPSNALIALKAVEYEMEKRYDKLAKAGVRNIIDYNKKVKNPKTRPSDTEKIKHYKLPYIVIVIDELADLMMTSGKEVEEPIARIAQLARAVGIHLVVATQRPSVNVITGVIKANFPARIAYQVATKIDSRTILDMNGAEQLLGRGDMLFLPGGMPKPIRIQNAFISTEEVEKVTNAIYIQKGYSKRYFLPSMFEKKNGADANTLADLDPMFEDAARVIIRHQQGSVSLLQRKLKLGYSRAARIVDQLEQAGIVGPSEGSKAREVIVEDEEQLETILRSL</sequence>
<feature type="domain" description="FtsK" evidence="5">
    <location>
        <begin position="126"/>
        <end position="335"/>
    </location>
</feature>